<dbReference type="OrthoDB" id="7054050at2"/>
<dbReference type="EMBL" id="FOIU01000005">
    <property type="protein sequence ID" value="SEW49379.1"/>
    <property type="molecule type" value="Genomic_DNA"/>
</dbReference>
<dbReference type="AlphaFoldDB" id="A0A1I0S5P7"/>
<evidence type="ECO:0000313" key="2">
    <source>
        <dbReference type="Proteomes" id="UP000199469"/>
    </source>
</evidence>
<dbReference type="Proteomes" id="UP000199469">
    <property type="component" value="Unassembled WGS sequence"/>
</dbReference>
<protein>
    <submittedName>
        <fullName evidence="1">Uncharacterized protein</fullName>
    </submittedName>
</protein>
<name>A0A1I0S5P7_9FLAO</name>
<sequence>MTNSVLYFPYINLPENSWTIKSILYWDTVGVIVPPSYIETPHNYEQYTGNLLQSNLVTQIFPNDYINNSEFDQGFINLLENDGFNISEKQQNFEHELVTKVNVMKFGEKLMKKLVELRIATKINHQWYLVEYSTANLIMLYLASYIGIKEDFTPSTDKLLDYPSNLTSQNTINKNQIREKLLEDIIPYPVNPNLDRLKRFKDLYYDELNSFRILLERTISEINNNQDEEFYSIKVEELIDKRDKISSDLKGFKFSLAKFSSIIGLGGATYGAISGNDIATGIGLVQSVLSLAQAFNKPDILSQECSYLALIDKNFN</sequence>
<organism evidence="1 2">
    <name type="scientific">Chryseobacterium wanjuense</name>
    <dbReference type="NCBI Taxonomy" id="356305"/>
    <lineage>
        <taxon>Bacteria</taxon>
        <taxon>Pseudomonadati</taxon>
        <taxon>Bacteroidota</taxon>
        <taxon>Flavobacteriia</taxon>
        <taxon>Flavobacteriales</taxon>
        <taxon>Weeksellaceae</taxon>
        <taxon>Chryseobacterium group</taxon>
        <taxon>Chryseobacterium</taxon>
    </lineage>
</organism>
<dbReference type="RefSeq" id="WP_089796070.1">
    <property type="nucleotide sequence ID" value="NZ_FOIU01000005.1"/>
</dbReference>
<accession>A0A1I0S5P7</accession>
<proteinExistence type="predicted"/>
<gene>
    <name evidence="1" type="ORF">SAMN05421841_4154</name>
</gene>
<keyword evidence="2" id="KW-1185">Reference proteome</keyword>
<evidence type="ECO:0000313" key="1">
    <source>
        <dbReference type="EMBL" id="SEW49379.1"/>
    </source>
</evidence>
<dbReference type="STRING" id="356305.SAMN05421841_4154"/>
<reference evidence="2" key="1">
    <citation type="submission" date="2016-10" db="EMBL/GenBank/DDBJ databases">
        <authorList>
            <person name="Varghese N."/>
            <person name="Submissions S."/>
        </authorList>
    </citation>
    <scope>NUCLEOTIDE SEQUENCE [LARGE SCALE GENOMIC DNA]</scope>
    <source>
        <strain evidence="2">DSM 17724</strain>
    </source>
</reference>